<name>A0ABQ3UGG5_9CHLR</name>
<dbReference type="InterPro" id="IPR049149">
    <property type="entry name" value="TetR/AcrR_C"/>
</dbReference>
<dbReference type="InterPro" id="IPR001647">
    <property type="entry name" value="HTH_TetR"/>
</dbReference>
<feature type="domain" description="HTH tetR-type" evidence="5">
    <location>
        <begin position="11"/>
        <end position="71"/>
    </location>
</feature>
<evidence type="ECO:0000256" key="4">
    <source>
        <dbReference type="PROSITE-ProRule" id="PRU00335"/>
    </source>
</evidence>
<evidence type="ECO:0000313" key="7">
    <source>
        <dbReference type="Proteomes" id="UP000654345"/>
    </source>
</evidence>
<keyword evidence="7" id="KW-1185">Reference proteome</keyword>
<keyword evidence="2 4" id="KW-0238">DNA-binding</keyword>
<evidence type="ECO:0000256" key="2">
    <source>
        <dbReference type="ARBA" id="ARBA00023125"/>
    </source>
</evidence>
<accession>A0ABQ3UGG5</accession>
<dbReference type="InterPro" id="IPR009057">
    <property type="entry name" value="Homeodomain-like_sf"/>
</dbReference>
<dbReference type="Pfam" id="PF21303">
    <property type="entry name" value="TetR_C_39"/>
    <property type="match status" value="1"/>
</dbReference>
<dbReference type="PRINTS" id="PR00455">
    <property type="entry name" value="HTHTETR"/>
</dbReference>
<evidence type="ECO:0000256" key="1">
    <source>
        <dbReference type="ARBA" id="ARBA00023015"/>
    </source>
</evidence>
<proteinExistence type="predicted"/>
<evidence type="ECO:0000313" key="6">
    <source>
        <dbReference type="EMBL" id="GHO51801.1"/>
    </source>
</evidence>
<protein>
    <submittedName>
        <fullName evidence="6">TetR family transcriptional regulator</fullName>
    </submittedName>
</protein>
<evidence type="ECO:0000256" key="3">
    <source>
        <dbReference type="ARBA" id="ARBA00023163"/>
    </source>
</evidence>
<dbReference type="RefSeq" id="WP_201368773.1">
    <property type="nucleotide sequence ID" value="NZ_BNJG01000001.1"/>
</dbReference>
<comment type="caution">
    <text evidence="6">The sequence shown here is derived from an EMBL/GenBank/DDBJ whole genome shotgun (WGS) entry which is preliminary data.</text>
</comment>
<dbReference type="PANTHER" id="PTHR47506">
    <property type="entry name" value="TRANSCRIPTIONAL REGULATORY PROTEIN"/>
    <property type="match status" value="1"/>
</dbReference>
<evidence type="ECO:0000259" key="5">
    <source>
        <dbReference type="PROSITE" id="PS50977"/>
    </source>
</evidence>
<keyword evidence="1" id="KW-0805">Transcription regulation</keyword>
<dbReference type="EMBL" id="BNJG01000001">
    <property type="protein sequence ID" value="GHO51801.1"/>
    <property type="molecule type" value="Genomic_DNA"/>
</dbReference>
<dbReference type="PROSITE" id="PS50977">
    <property type="entry name" value="HTH_TETR_2"/>
    <property type="match status" value="1"/>
</dbReference>
<sequence length="246" mass="28180">MARIVRPEQYAAKRAQILNTAQRLMLSKGYECMSIQDILEEVRISRGAFHHYFASREALLEAFIKQVKEESGKPLRQLIDDPKLSARKKFQGFFDTLDRLRMEHKAEVVRIGRVWYSDSNAVVRLRVTEAIARQRAQLLNEIVRQGIQEGSFVVAYPDNAGEVIVTLLQGMGDRHAELLFALDQTRDNDQRLIEAIVTTHAVYMDAIERVLGVPPHTFYRTNAEGVQLWVEAIRENNQQEDPGHAP</sequence>
<gene>
    <name evidence="6" type="ORF">KSB_02760</name>
</gene>
<dbReference type="SUPFAM" id="SSF46689">
    <property type="entry name" value="Homeodomain-like"/>
    <property type="match status" value="1"/>
</dbReference>
<dbReference type="PANTHER" id="PTHR47506:SF1">
    <property type="entry name" value="HTH-TYPE TRANSCRIPTIONAL REGULATOR YJDC"/>
    <property type="match status" value="1"/>
</dbReference>
<dbReference type="Proteomes" id="UP000654345">
    <property type="component" value="Unassembled WGS sequence"/>
</dbReference>
<feature type="DNA-binding region" description="H-T-H motif" evidence="4">
    <location>
        <begin position="34"/>
        <end position="53"/>
    </location>
</feature>
<dbReference type="Gene3D" id="1.10.357.10">
    <property type="entry name" value="Tetracycline Repressor, domain 2"/>
    <property type="match status" value="1"/>
</dbReference>
<keyword evidence="3" id="KW-0804">Transcription</keyword>
<organism evidence="6 7">
    <name type="scientific">Ktedonobacter robiniae</name>
    <dbReference type="NCBI Taxonomy" id="2778365"/>
    <lineage>
        <taxon>Bacteria</taxon>
        <taxon>Bacillati</taxon>
        <taxon>Chloroflexota</taxon>
        <taxon>Ktedonobacteria</taxon>
        <taxon>Ktedonobacterales</taxon>
        <taxon>Ktedonobacteraceae</taxon>
        <taxon>Ktedonobacter</taxon>
    </lineage>
</organism>
<dbReference type="Pfam" id="PF00440">
    <property type="entry name" value="TetR_N"/>
    <property type="match status" value="1"/>
</dbReference>
<reference evidence="6 7" key="1">
    <citation type="journal article" date="2021" name="Int. J. Syst. Evol. Microbiol.">
        <title>Reticulibacter mediterranei gen. nov., sp. nov., within the new family Reticulibacteraceae fam. nov., and Ktedonospora formicarum gen. nov., sp. nov., Ktedonobacter robiniae sp. nov., Dictyobacter formicarum sp. nov. and Dictyobacter arantiisoli sp. nov., belonging to the class Ktedonobacteria.</title>
        <authorList>
            <person name="Yabe S."/>
            <person name="Zheng Y."/>
            <person name="Wang C.M."/>
            <person name="Sakai Y."/>
            <person name="Abe K."/>
            <person name="Yokota A."/>
            <person name="Donadio S."/>
            <person name="Cavaletti L."/>
            <person name="Monciardini P."/>
        </authorList>
    </citation>
    <scope>NUCLEOTIDE SEQUENCE [LARGE SCALE GENOMIC DNA]</scope>
    <source>
        <strain evidence="6 7">SOSP1-30</strain>
    </source>
</reference>